<dbReference type="Pfam" id="PF00651">
    <property type="entry name" value="BTB"/>
    <property type="match status" value="2"/>
</dbReference>
<feature type="domain" description="BTB" evidence="1">
    <location>
        <begin position="57"/>
        <end position="120"/>
    </location>
</feature>
<dbReference type="STRING" id="1353952.A0A165ED44"/>
<evidence type="ECO:0000259" key="1">
    <source>
        <dbReference type="PROSITE" id="PS50097"/>
    </source>
</evidence>
<dbReference type="PROSITE" id="PS50097">
    <property type="entry name" value="BTB"/>
    <property type="match status" value="2"/>
</dbReference>
<evidence type="ECO:0000313" key="3">
    <source>
        <dbReference type="Proteomes" id="UP000076842"/>
    </source>
</evidence>
<evidence type="ECO:0000313" key="2">
    <source>
        <dbReference type="EMBL" id="KZT54600.1"/>
    </source>
</evidence>
<dbReference type="EMBL" id="KV424011">
    <property type="protein sequence ID" value="KZT54600.1"/>
    <property type="molecule type" value="Genomic_DNA"/>
</dbReference>
<accession>A0A165ED44</accession>
<proteinExistence type="predicted"/>
<reference evidence="2 3" key="1">
    <citation type="journal article" date="2016" name="Mol. Biol. Evol.">
        <title>Comparative Genomics of Early-Diverging Mushroom-Forming Fungi Provides Insights into the Origins of Lignocellulose Decay Capabilities.</title>
        <authorList>
            <person name="Nagy L.G."/>
            <person name="Riley R."/>
            <person name="Tritt A."/>
            <person name="Adam C."/>
            <person name="Daum C."/>
            <person name="Floudas D."/>
            <person name="Sun H."/>
            <person name="Yadav J.S."/>
            <person name="Pangilinan J."/>
            <person name="Larsson K.H."/>
            <person name="Matsuura K."/>
            <person name="Barry K."/>
            <person name="Labutti K."/>
            <person name="Kuo R."/>
            <person name="Ohm R.A."/>
            <person name="Bhattacharya S.S."/>
            <person name="Shirouzu T."/>
            <person name="Yoshinaga Y."/>
            <person name="Martin F.M."/>
            <person name="Grigoriev I.V."/>
            <person name="Hibbett D.S."/>
        </authorList>
    </citation>
    <scope>NUCLEOTIDE SEQUENCE [LARGE SCALE GENOMIC DNA]</scope>
    <source>
        <strain evidence="2 3">HHB12733</strain>
    </source>
</reference>
<dbReference type="SUPFAM" id="SSF54695">
    <property type="entry name" value="POZ domain"/>
    <property type="match status" value="2"/>
</dbReference>
<organism evidence="2 3">
    <name type="scientific">Calocera cornea HHB12733</name>
    <dbReference type="NCBI Taxonomy" id="1353952"/>
    <lineage>
        <taxon>Eukaryota</taxon>
        <taxon>Fungi</taxon>
        <taxon>Dikarya</taxon>
        <taxon>Basidiomycota</taxon>
        <taxon>Agaricomycotina</taxon>
        <taxon>Dacrymycetes</taxon>
        <taxon>Dacrymycetales</taxon>
        <taxon>Dacrymycetaceae</taxon>
        <taxon>Calocera</taxon>
    </lineage>
</organism>
<dbReference type="InParanoid" id="A0A165ED44"/>
<dbReference type="InterPro" id="IPR000210">
    <property type="entry name" value="BTB/POZ_dom"/>
</dbReference>
<protein>
    <recommendedName>
        <fullName evidence="1">BTB domain-containing protein</fullName>
    </recommendedName>
</protein>
<dbReference type="Gene3D" id="3.30.710.10">
    <property type="entry name" value="Potassium Channel Kv1.1, Chain A"/>
    <property type="match status" value="2"/>
</dbReference>
<dbReference type="AlphaFoldDB" id="A0A165ED44"/>
<dbReference type="OrthoDB" id="3357985at2759"/>
<keyword evidence="3" id="KW-1185">Reference proteome</keyword>
<feature type="domain" description="BTB" evidence="1">
    <location>
        <begin position="311"/>
        <end position="372"/>
    </location>
</feature>
<dbReference type="SMART" id="SM00225">
    <property type="entry name" value="BTB"/>
    <property type="match status" value="2"/>
</dbReference>
<name>A0A165ED44_9BASI</name>
<gene>
    <name evidence="2" type="ORF">CALCODRAFT_556884</name>
</gene>
<dbReference type="InterPro" id="IPR011333">
    <property type="entry name" value="SKP1/BTB/POZ_sf"/>
</dbReference>
<dbReference type="PANTHER" id="PTHR24413">
    <property type="entry name" value="SPECKLE-TYPE POZ PROTEIN"/>
    <property type="match status" value="1"/>
</dbReference>
<dbReference type="Proteomes" id="UP000076842">
    <property type="component" value="Unassembled WGS sequence"/>
</dbReference>
<sequence length="531" mass="59492">MNPFGNMNPFGSSEQPELRASVFGGASQLADLEDSATDRGEPSYHYEVPAVFLDPAADVLIKSSNGYLFKVHKAILTTGSTFFSDMFLHPRPPTTQDGAEEPIEWSESAETITALLYRLYPIPNPMESTVDDLLVLVAAADKWGMDGLLERAKAELTKPTCLESRPLAIYKLACRLGDSDLQQVASRRLVELYDPLDNLLRQDLDTLSAWDFVRLCDLRKAREVQGIARSVEWYLVPEHRGPCWKWIRTRLFVNGTGWRVEDKIRFRHHCGGVGPHVPHLLTLNFSQMSGDATSTETPPFEVPIVFLDADGDLLLSSSDGVHFKVFKSFLIFGSQFFRDMFKHSKPTSGNSDEPVVWDEPAELITSLLYQLYPIAKPDLTDLSKLERVLEAADKWGMDRVFAQAKAELQTPRFLDVRPVAVSRLAARLGMDDVRDKAIRRLVELYDPMDASLRPQLGDITALELLTWCDLHKKRMAAVKAALDKNFQCYGNKDTTAKRLRARAEQLIIALETVTSSTTIAPATRARGGCQC</sequence>